<dbReference type="AlphaFoldDB" id="A0A4R9LYP8"/>
<reference evidence="1" key="1">
    <citation type="journal article" date="2019" name="PLoS Negl. Trop. Dis.">
        <title>Revisiting the worldwide diversity of Leptospira species in the environment.</title>
        <authorList>
            <person name="Vincent A.T."/>
            <person name="Schiettekatte O."/>
            <person name="Bourhy P."/>
            <person name="Veyrier F.J."/>
            <person name="Picardeau M."/>
        </authorList>
    </citation>
    <scope>NUCLEOTIDE SEQUENCE [LARGE SCALE GENOMIC DNA]</scope>
    <source>
        <strain evidence="1">201300427</strain>
    </source>
</reference>
<dbReference type="NCBIfam" id="NF047557">
    <property type="entry name" value="LIC_11826_fam"/>
    <property type="match status" value="1"/>
</dbReference>
<keyword evidence="2" id="KW-1185">Reference proteome</keyword>
<dbReference type="EMBL" id="RQHW01000047">
    <property type="protein sequence ID" value="TGN18487.1"/>
    <property type="molecule type" value="Genomic_DNA"/>
</dbReference>
<organism evidence="1 2">
    <name type="scientific">Leptospira idonii</name>
    <dbReference type="NCBI Taxonomy" id="1193500"/>
    <lineage>
        <taxon>Bacteria</taxon>
        <taxon>Pseudomonadati</taxon>
        <taxon>Spirochaetota</taxon>
        <taxon>Spirochaetia</taxon>
        <taxon>Leptospirales</taxon>
        <taxon>Leptospiraceae</taxon>
        <taxon>Leptospira</taxon>
    </lineage>
</organism>
<accession>A0A4R9LYP8</accession>
<comment type="caution">
    <text evidence="1">The sequence shown here is derived from an EMBL/GenBank/DDBJ whole genome shotgun (WGS) entry which is preliminary data.</text>
</comment>
<protein>
    <submittedName>
        <fullName evidence="1">Uncharacterized protein</fullName>
    </submittedName>
</protein>
<gene>
    <name evidence="1" type="ORF">EHS15_13940</name>
</gene>
<sequence>MAQKNKPSFFQKLIDSLFGGGSSSVPQAAARKKEPQHFQMEWKIAHEKWKHLLLTKQVESGVVVERKGYRLLKTNDKLFRLEGETFSVVIATGNSLYPTKDGKTAGILFVDEGELNQAVQGEFSLLEGFLDKVSIPKTDILQTSSAKQKDWKLILTWERFWKEQLLLALSPNETALVILGLGEEFKKFFESVATDRQKKLVRDEFFFLNSGKTSETDNPHGKNKNLYGFGQALRDFSTKMDIVATKREQENGA</sequence>
<dbReference type="Proteomes" id="UP000298058">
    <property type="component" value="Unassembled WGS sequence"/>
</dbReference>
<dbReference type="RefSeq" id="WP_135761170.1">
    <property type="nucleotide sequence ID" value="NZ_RQHW01000047.1"/>
</dbReference>
<dbReference type="NCBIfam" id="NF047553">
    <property type="entry name" value="LBBP_01157_fam"/>
    <property type="match status" value="1"/>
</dbReference>
<name>A0A4R9LYP8_9LEPT</name>
<dbReference type="OrthoDB" id="340090at2"/>
<evidence type="ECO:0000313" key="1">
    <source>
        <dbReference type="EMBL" id="TGN18487.1"/>
    </source>
</evidence>
<proteinExistence type="predicted"/>
<evidence type="ECO:0000313" key="2">
    <source>
        <dbReference type="Proteomes" id="UP000298058"/>
    </source>
</evidence>